<organism evidence="3 4">
    <name type="scientific">Actinomadura rudentiformis</name>
    <dbReference type="NCBI Taxonomy" id="359158"/>
    <lineage>
        <taxon>Bacteria</taxon>
        <taxon>Bacillati</taxon>
        <taxon>Actinomycetota</taxon>
        <taxon>Actinomycetes</taxon>
        <taxon>Streptosporangiales</taxon>
        <taxon>Thermomonosporaceae</taxon>
        <taxon>Actinomadura</taxon>
    </lineage>
</organism>
<dbReference type="Proteomes" id="UP000468735">
    <property type="component" value="Unassembled WGS sequence"/>
</dbReference>
<comment type="caution">
    <text evidence="3">The sequence shown here is derived from an EMBL/GenBank/DDBJ whole genome shotgun (WGS) entry which is preliminary data.</text>
</comment>
<dbReference type="SUPFAM" id="SSF55347">
    <property type="entry name" value="Glyceraldehyde-3-phosphate dehydrogenase-like, C-terminal domain"/>
    <property type="match status" value="1"/>
</dbReference>
<dbReference type="RefSeq" id="WP_151569616.1">
    <property type="nucleotide sequence ID" value="NZ_WBMT01000029.1"/>
</dbReference>
<dbReference type="EMBL" id="WBMT01000029">
    <property type="protein sequence ID" value="KAB2340623.1"/>
    <property type="molecule type" value="Genomic_DNA"/>
</dbReference>
<name>A0A6H9YBM1_9ACTN</name>
<feature type="domain" description="YceM-like C-terminal" evidence="2">
    <location>
        <begin position="150"/>
        <end position="246"/>
    </location>
</feature>
<dbReference type="Gene3D" id="3.40.50.720">
    <property type="entry name" value="NAD(P)-binding Rossmann-like Domain"/>
    <property type="match status" value="1"/>
</dbReference>
<dbReference type="PANTHER" id="PTHR43708:SF4">
    <property type="entry name" value="OXIDOREDUCTASE YCEM-RELATED"/>
    <property type="match status" value="1"/>
</dbReference>
<dbReference type="AlphaFoldDB" id="A0A6H9YBM1"/>
<accession>A0A6H9YBM1</accession>
<dbReference type="InterPro" id="IPR036291">
    <property type="entry name" value="NAD(P)-bd_dom_sf"/>
</dbReference>
<dbReference type="Pfam" id="PF21378">
    <property type="entry name" value="YceM-like_C"/>
    <property type="match status" value="1"/>
</dbReference>
<evidence type="ECO:0000259" key="2">
    <source>
        <dbReference type="Pfam" id="PF21378"/>
    </source>
</evidence>
<reference evidence="3 4" key="1">
    <citation type="submission" date="2019-09" db="EMBL/GenBank/DDBJ databases">
        <title>Actinomadura physcomitrii sp. nov., a novel actinomycete isolated from moss [Physcomitrium sphaericum (Ludw) Fuernr].</title>
        <authorList>
            <person name="Zhuang X."/>
            <person name="Liu C."/>
        </authorList>
    </citation>
    <scope>NUCLEOTIDE SEQUENCE [LARGE SCALE GENOMIC DNA]</scope>
    <source>
        <strain evidence="3 4">HMC1</strain>
    </source>
</reference>
<dbReference type="Pfam" id="PF01408">
    <property type="entry name" value="GFO_IDH_MocA"/>
    <property type="match status" value="1"/>
</dbReference>
<dbReference type="PANTHER" id="PTHR43708">
    <property type="entry name" value="CONSERVED EXPRESSED OXIDOREDUCTASE (EUROFUNG)"/>
    <property type="match status" value="1"/>
</dbReference>
<sequence>MGTSTDGPSNGRRLRVAMIGLGDIAQKAYLPVLGTLPDIDLRLHTRNADKLRRIAEAHRIPSWTTDLDELLTAGLDAAFIHTATASHVSLAERLLKAGVHVYVDKPLDYHLKGAERLAELAEKTGQSLMVGFNRRHAPGYVDLLEQPRDLIVMQKNRKDLPGDVRTVIFDDFIHVVDTLRFLVPGEITHMDVRAKVRDGRLFHVLLQLSGNGHTAIGIMNRDSGSTEEICEVMGNGRKRQVLNLADVIDHNGAQTLTRRPDWIPVSQQRGVEQSCARFLDAVRTGITLSPADALLSHRMCEEIITAIEARSEGA</sequence>
<feature type="domain" description="Gfo/Idh/MocA-like oxidoreductase N-terminal" evidence="1">
    <location>
        <begin position="14"/>
        <end position="132"/>
    </location>
</feature>
<evidence type="ECO:0000313" key="3">
    <source>
        <dbReference type="EMBL" id="KAB2340623.1"/>
    </source>
</evidence>
<proteinExistence type="predicted"/>
<dbReference type="GO" id="GO:0000166">
    <property type="term" value="F:nucleotide binding"/>
    <property type="evidence" value="ECO:0007669"/>
    <property type="project" value="InterPro"/>
</dbReference>
<evidence type="ECO:0000259" key="1">
    <source>
        <dbReference type="Pfam" id="PF01408"/>
    </source>
</evidence>
<dbReference type="InterPro" id="IPR051317">
    <property type="entry name" value="Gfo/Idh/MocA_oxidoreduct"/>
</dbReference>
<dbReference type="InterPro" id="IPR000683">
    <property type="entry name" value="Gfo/Idh/MocA-like_OxRdtase_N"/>
</dbReference>
<evidence type="ECO:0000313" key="4">
    <source>
        <dbReference type="Proteomes" id="UP000468735"/>
    </source>
</evidence>
<dbReference type="OrthoDB" id="9815825at2"/>
<keyword evidence="4" id="KW-1185">Reference proteome</keyword>
<gene>
    <name evidence="3" type="ORF">F8566_44705</name>
</gene>
<dbReference type="InterPro" id="IPR048477">
    <property type="entry name" value="YceM-like_C"/>
</dbReference>
<dbReference type="Gene3D" id="3.30.360.10">
    <property type="entry name" value="Dihydrodipicolinate Reductase, domain 2"/>
    <property type="match status" value="1"/>
</dbReference>
<protein>
    <submittedName>
        <fullName evidence="3">Gfo/Idh/MocA family oxidoreductase</fullName>
    </submittedName>
</protein>
<dbReference type="SUPFAM" id="SSF51735">
    <property type="entry name" value="NAD(P)-binding Rossmann-fold domains"/>
    <property type="match status" value="1"/>
</dbReference>